<feature type="region of interest" description="Disordered" evidence="1">
    <location>
        <begin position="1"/>
        <end position="168"/>
    </location>
</feature>
<comment type="caution">
    <text evidence="2">The sequence shown here is derived from an EMBL/GenBank/DDBJ whole genome shotgun (WGS) entry which is preliminary data.</text>
</comment>
<evidence type="ECO:0000256" key="1">
    <source>
        <dbReference type="SAM" id="MobiDB-lite"/>
    </source>
</evidence>
<dbReference type="Proteomes" id="UP001292094">
    <property type="component" value="Unassembled WGS sequence"/>
</dbReference>
<keyword evidence="3" id="KW-1185">Reference proteome</keyword>
<reference evidence="2" key="1">
    <citation type="submission" date="2023-11" db="EMBL/GenBank/DDBJ databases">
        <title>Genome assemblies of two species of porcelain crab, Petrolisthes cinctipes and Petrolisthes manimaculis (Anomura: Porcellanidae).</title>
        <authorList>
            <person name="Angst P."/>
        </authorList>
    </citation>
    <scope>NUCLEOTIDE SEQUENCE</scope>
    <source>
        <strain evidence="2">PB745_02</strain>
        <tissue evidence="2">Gill</tissue>
    </source>
</reference>
<organism evidence="2 3">
    <name type="scientific">Petrolisthes manimaculis</name>
    <dbReference type="NCBI Taxonomy" id="1843537"/>
    <lineage>
        <taxon>Eukaryota</taxon>
        <taxon>Metazoa</taxon>
        <taxon>Ecdysozoa</taxon>
        <taxon>Arthropoda</taxon>
        <taxon>Crustacea</taxon>
        <taxon>Multicrustacea</taxon>
        <taxon>Malacostraca</taxon>
        <taxon>Eumalacostraca</taxon>
        <taxon>Eucarida</taxon>
        <taxon>Decapoda</taxon>
        <taxon>Pleocyemata</taxon>
        <taxon>Anomura</taxon>
        <taxon>Galatheoidea</taxon>
        <taxon>Porcellanidae</taxon>
        <taxon>Petrolisthes</taxon>
    </lineage>
</organism>
<gene>
    <name evidence="2" type="ORF">Pmani_010481</name>
</gene>
<proteinExistence type="predicted"/>
<name>A0AAE1Q1E0_9EUCA</name>
<dbReference type="AlphaFoldDB" id="A0AAE1Q1E0"/>
<sequence length="190" mass="19339">MKRVWCARGGSRGGYRGRLSLAPSRGRAGTSSTLLRSPPPPSPAPASASGVVDAPKLAPTPIAPKLSTATSGSGREHPTKLPPAPIPTPKLAPEAPTPTPKFPPEAPTPTPKLAPTPTPTPTAPTPMLAPKLPPEAPTPTPKLAPTPTPTPALTPAPMLAPAPPPARRPCLASVAAVLARLPRPSSRLRR</sequence>
<feature type="compositionally biased region" description="Pro residues" evidence="1">
    <location>
        <begin position="80"/>
        <end position="124"/>
    </location>
</feature>
<evidence type="ECO:0000313" key="2">
    <source>
        <dbReference type="EMBL" id="KAK4318525.1"/>
    </source>
</evidence>
<evidence type="ECO:0000313" key="3">
    <source>
        <dbReference type="Proteomes" id="UP001292094"/>
    </source>
</evidence>
<protein>
    <submittedName>
        <fullName evidence="2">Uncharacterized protein</fullName>
    </submittedName>
</protein>
<accession>A0AAE1Q1E0</accession>
<dbReference type="EMBL" id="JAWZYT010000824">
    <property type="protein sequence ID" value="KAK4318525.1"/>
    <property type="molecule type" value="Genomic_DNA"/>
</dbReference>
<feature type="compositionally biased region" description="Pro residues" evidence="1">
    <location>
        <begin position="131"/>
        <end position="167"/>
    </location>
</feature>
<dbReference type="PRINTS" id="PR01217">
    <property type="entry name" value="PRICHEXTENSN"/>
</dbReference>